<dbReference type="EMBL" id="CM037626">
    <property type="protein sequence ID" value="KAH8012033.1"/>
    <property type="molecule type" value="Genomic_DNA"/>
</dbReference>
<reference evidence="1" key="1">
    <citation type="submission" date="2021-08" db="EMBL/GenBank/DDBJ databases">
        <title>The first chromosome-level gecko genome reveals the dynamic sex chromosomes of Neotropical dwarf geckos (Sphaerodactylidae: Sphaerodactylus).</title>
        <authorList>
            <person name="Pinto B.J."/>
            <person name="Keating S.E."/>
            <person name="Gamble T."/>
        </authorList>
    </citation>
    <scope>NUCLEOTIDE SEQUENCE</scope>
    <source>
        <strain evidence="1">TG3544</strain>
    </source>
</reference>
<protein>
    <submittedName>
        <fullName evidence="1">Uncharacterized protein</fullName>
    </submittedName>
</protein>
<evidence type="ECO:0000313" key="1">
    <source>
        <dbReference type="EMBL" id="KAH8012033.1"/>
    </source>
</evidence>
<comment type="caution">
    <text evidence="1">The sequence shown here is derived from an EMBL/GenBank/DDBJ whole genome shotgun (WGS) entry which is preliminary data.</text>
</comment>
<name>A0ACB8FYD0_9SAUR</name>
<accession>A0ACB8FYD0</accession>
<organism evidence="1 2">
    <name type="scientific">Sphaerodactylus townsendi</name>
    <dbReference type="NCBI Taxonomy" id="933632"/>
    <lineage>
        <taxon>Eukaryota</taxon>
        <taxon>Metazoa</taxon>
        <taxon>Chordata</taxon>
        <taxon>Craniata</taxon>
        <taxon>Vertebrata</taxon>
        <taxon>Euteleostomi</taxon>
        <taxon>Lepidosauria</taxon>
        <taxon>Squamata</taxon>
        <taxon>Bifurcata</taxon>
        <taxon>Gekkota</taxon>
        <taxon>Sphaerodactylidae</taxon>
        <taxon>Sphaerodactylus</taxon>
    </lineage>
</organism>
<gene>
    <name evidence="1" type="ORF">K3G42_013659</name>
</gene>
<sequence>MYSGGLPGLGLLPRWPHADSLERSVAFLQQQHSETLAQLHQEVERLKRQNKDLQYKLIMHPPLLKPGSHQSSKPSEDSCPVEKKALNLKAVERAGSTKRLGKKQEDEEKTEHAKEAAASVMQEDLEALCSEFDISAQTAPLSDKEVCDRMTSPMLPPSQSQTKTEEVKIPAASSNPFLVNVLPSQMRKPPTLEDCEVVIRQLWNINHRQMQELTYLRACLEDIHKTKRIPDDYMLAGHIGNQETTRFPKVKNAPKKCRILTPLPAAERAVLPALKQTLGNAFAERQKRAQAAQRNRLHRTVL</sequence>
<keyword evidence="2" id="KW-1185">Reference proteome</keyword>
<proteinExistence type="predicted"/>
<dbReference type="Proteomes" id="UP000827872">
    <property type="component" value="Linkage Group LG13"/>
</dbReference>
<evidence type="ECO:0000313" key="2">
    <source>
        <dbReference type="Proteomes" id="UP000827872"/>
    </source>
</evidence>